<evidence type="ECO:0000259" key="2">
    <source>
        <dbReference type="PROSITE" id="PS50234"/>
    </source>
</evidence>
<dbReference type="InterPro" id="IPR036465">
    <property type="entry name" value="vWFA_dom_sf"/>
</dbReference>
<dbReference type="PROSITE" id="PS51257">
    <property type="entry name" value="PROKAR_LIPOPROTEIN"/>
    <property type="match status" value="1"/>
</dbReference>
<evidence type="ECO:0000256" key="1">
    <source>
        <dbReference type="SAM" id="MobiDB-lite"/>
    </source>
</evidence>
<dbReference type="InterPro" id="IPR021908">
    <property type="entry name" value="YfbK_C"/>
</dbReference>
<dbReference type="CDD" id="cd01465">
    <property type="entry name" value="vWA_subgroup"/>
    <property type="match status" value="1"/>
</dbReference>
<dbReference type="SUPFAM" id="SSF53300">
    <property type="entry name" value="vWA-like"/>
    <property type="match status" value="1"/>
</dbReference>
<dbReference type="InterPro" id="IPR002035">
    <property type="entry name" value="VWF_A"/>
</dbReference>
<dbReference type="PANTHER" id="PTHR10579:SF43">
    <property type="entry name" value="ZINC FINGER (C3HC4-TYPE RING FINGER) FAMILY PROTEIN"/>
    <property type="match status" value="1"/>
</dbReference>
<evidence type="ECO:0000313" key="3">
    <source>
        <dbReference type="EMBL" id="MDP5275561.1"/>
    </source>
</evidence>
<accession>A0ABT9J1S2</accession>
<feature type="domain" description="VWFA" evidence="2">
    <location>
        <begin position="201"/>
        <end position="386"/>
    </location>
</feature>
<reference evidence="3 4" key="1">
    <citation type="submission" date="2023-08" db="EMBL/GenBank/DDBJ databases">
        <authorList>
            <person name="Park J.-S."/>
        </authorList>
    </citation>
    <scope>NUCLEOTIDE SEQUENCE [LARGE SCALE GENOMIC DNA]</scope>
    <source>
        <strain evidence="3 4">2205SS18-9</strain>
    </source>
</reference>
<name>A0ABT9J1S2_9BACL</name>
<dbReference type="PROSITE" id="PS50234">
    <property type="entry name" value="VWFA"/>
    <property type="match status" value="1"/>
</dbReference>
<proteinExistence type="predicted"/>
<evidence type="ECO:0000313" key="4">
    <source>
        <dbReference type="Proteomes" id="UP001231941"/>
    </source>
</evidence>
<dbReference type="Pfam" id="PF00092">
    <property type="entry name" value="VWA"/>
    <property type="match status" value="1"/>
</dbReference>
<gene>
    <name evidence="3" type="ORF">Q5Y73_15735</name>
</gene>
<keyword evidence="4" id="KW-1185">Reference proteome</keyword>
<dbReference type="SMART" id="SM00327">
    <property type="entry name" value="VWA"/>
    <property type="match status" value="1"/>
</dbReference>
<dbReference type="Gene3D" id="3.40.50.410">
    <property type="entry name" value="von Willebrand factor, type A domain"/>
    <property type="match status" value="1"/>
</dbReference>
<organism evidence="3 4">
    <name type="scientific">Chengkuizengella axinellae</name>
    <dbReference type="NCBI Taxonomy" id="3064388"/>
    <lineage>
        <taxon>Bacteria</taxon>
        <taxon>Bacillati</taxon>
        <taxon>Bacillota</taxon>
        <taxon>Bacilli</taxon>
        <taxon>Bacillales</taxon>
        <taxon>Paenibacillaceae</taxon>
        <taxon>Chengkuizengella</taxon>
    </lineage>
</organism>
<dbReference type="InterPro" id="IPR022156">
    <property type="entry name" value="Uncharacterised_YfbK_N"/>
</dbReference>
<comment type="caution">
    <text evidence="3">The sequence shown here is derived from an EMBL/GenBank/DDBJ whole genome shotgun (WGS) entry which is preliminary data.</text>
</comment>
<dbReference type="InterPro" id="IPR051266">
    <property type="entry name" value="CLCR"/>
</dbReference>
<dbReference type="Pfam" id="PF12034">
    <property type="entry name" value="YfbK_C"/>
    <property type="match status" value="1"/>
</dbReference>
<dbReference type="EMBL" id="JAVAMP010000008">
    <property type="protein sequence ID" value="MDP5275561.1"/>
    <property type="molecule type" value="Genomic_DNA"/>
</dbReference>
<dbReference type="Pfam" id="PF12450">
    <property type="entry name" value="vWF_A"/>
    <property type="match status" value="1"/>
</dbReference>
<dbReference type="RefSeq" id="WP_305992867.1">
    <property type="nucleotide sequence ID" value="NZ_JAVAMP010000008.1"/>
</dbReference>
<dbReference type="Proteomes" id="UP001231941">
    <property type="component" value="Unassembled WGS sequence"/>
</dbReference>
<dbReference type="PANTHER" id="PTHR10579">
    <property type="entry name" value="CALCIUM-ACTIVATED CHLORIDE CHANNEL REGULATOR"/>
    <property type="match status" value="1"/>
</dbReference>
<protein>
    <submittedName>
        <fullName evidence="3">VWA domain-containing protein</fullName>
    </submittedName>
</protein>
<feature type="region of interest" description="Disordered" evidence="1">
    <location>
        <begin position="25"/>
        <end position="65"/>
    </location>
</feature>
<sequence>MRKIGFIVFSLFLIFAAIGCSSQSEKNMKKEGETTETAASDQAGSEDAEGSSSEPIMEAPSSSETSFVIESKESNSLYNNENIVISPSSQLEIEDMNFKGYGTNPFISTEDDPLSTFAIDVDTGSYTVTRNYIQRGVLPPPEAVRVEEFVNYFKSDSEAPKRNPFGIHVDGGESPFGEGYHLMRVAIKGKEIADENRKPANLVFVIDVSGSMEQENRLDLVKRSLQLLVEQLNDNDQVGIVVYGSHARTILEPTSIKNKNYILEAIDQLQSSGSTNAEEGLVLGYEIASDHFQSGAVNRVILCSDGVANVGETGPEGILEEIERYARNDITLSTFGFGMGNYNDVLMEQLADQGDGNYSYIDSFSEARRIFTEELTGTLQTIAKDVKIQVEFDPEKVDRYRLIGYENRDVRDEDFRDDSVDGGEIGAGHSVTALYEIKVKENQLDDIGIIKLRFWDTEVEDIIEVSKMLSIEGELYRELKFLAAVAEFAEILRDSYWARESSLLDVLKLAEENARGEKELEFVTLVKDVIAIQSSDH</sequence>